<organism evidence="1 2">
    <name type="scientific">Apiospora phragmitis</name>
    <dbReference type="NCBI Taxonomy" id="2905665"/>
    <lineage>
        <taxon>Eukaryota</taxon>
        <taxon>Fungi</taxon>
        <taxon>Dikarya</taxon>
        <taxon>Ascomycota</taxon>
        <taxon>Pezizomycotina</taxon>
        <taxon>Sordariomycetes</taxon>
        <taxon>Xylariomycetidae</taxon>
        <taxon>Amphisphaeriales</taxon>
        <taxon>Apiosporaceae</taxon>
        <taxon>Apiospora</taxon>
    </lineage>
</organism>
<keyword evidence="2" id="KW-1185">Reference proteome</keyword>
<accession>A0ABR1UJ10</accession>
<proteinExistence type="predicted"/>
<evidence type="ECO:0000313" key="1">
    <source>
        <dbReference type="EMBL" id="KAK8058884.1"/>
    </source>
</evidence>
<name>A0ABR1UJ10_9PEZI</name>
<dbReference type="Proteomes" id="UP001480595">
    <property type="component" value="Unassembled WGS sequence"/>
</dbReference>
<evidence type="ECO:0000313" key="2">
    <source>
        <dbReference type="Proteomes" id="UP001480595"/>
    </source>
</evidence>
<gene>
    <name evidence="1" type="ORF">PG994_009332</name>
</gene>
<comment type="caution">
    <text evidence="1">The sequence shown here is derived from an EMBL/GenBank/DDBJ whole genome shotgun (WGS) entry which is preliminary data.</text>
</comment>
<reference evidence="1 2" key="1">
    <citation type="submission" date="2023-01" db="EMBL/GenBank/DDBJ databases">
        <title>Analysis of 21 Apiospora genomes using comparative genomics revels a genus with tremendous synthesis potential of carbohydrate active enzymes and secondary metabolites.</title>
        <authorList>
            <person name="Sorensen T."/>
        </authorList>
    </citation>
    <scope>NUCLEOTIDE SEQUENCE [LARGE SCALE GENOMIC DNA]</scope>
    <source>
        <strain evidence="1 2">CBS 135458</strain>
    </source>
</reference>
<dbReference type="EMBL" id="JAQQWL010000009">
    <property type="protein sequence ID" value="KAK8058884.1"/>
    <property type="molecule type" value="Genomic_DNA"/>
</dbReference>
<dbReference type="RefSeq" id="XP_066714330.1">
    <property type="nucleotide sequence ID" value="XM_066860741.1"/>
</dbReference>
<dbReference type="GeneID" id="92093804"/>
<protein>
    <submittedName>
        <fullName evidence="1">Uncharacterized protein</fullName>
    </submittedName>
</protein>
<sequence length="116" mass="12873">MFRATSNRAALSGVFFRPIANKSTVPRTSHVRLNRIPLPTRRNFYTRQVHGSNTQKRPGTLIATTGLTLVAALAVSPLGTNMPRELYEEVDKAWDRAFASDSIAAAREASLLETRF</sequence>